<sequence length="66" mass="7519">MDKVQNYWLHPYCVGNTSINRAHDVIVVKINPVPRGQVPMRMRAWRFCISDGRLPNGTILAGNKVN</sequence>
<evidence type="ECO:0000313" key="2">
    <source>
        <dbReference type="Proteomes" id="UP000266861"/>
    </source>
</evidence>
<dbReference type="Proteomes" id="UP000266861">
    <property type="component" value="Unassembled WGS sequence"/>
</dbReference>
<dbReference type="AlphaFoldDB" id="A0A397JN67"/>
<reference evidence="1 2" key="1">
    <citation type="submission" date="2018-08" db="EMBL/GenBank/DDBJ databases">
        <title>Genome and evolution of the arbuscular mycorrhizal fungus Diversispora epigaea (formerly Glomus versiforme) and its bacterial endosymbionts.</title>
        <authorList>
            <person name="Sun X."/>
            <person name="Fei Z."/>
            <person name="Harrison M."/>
        </authorList>
    </citation>
    <scope>NUCLEOTIDE SEQUENCE [LARGE SCALE GENOMIC DNA]</scope>
    <source>
        <strain evidence="1 2">IT104</strain>
    </source>
</reference>
<accession>A0A397JN67</accession>
<dbReference type="EMBL" id="PQFF01000007">
    <property type="protein sequence ID" value="RHZ89805.1"/>
    <property type="molecule type" value="Genomic_DNA"/>
</dbReference>
<dbReference type="OrthoDB" id="76567at2759"/>
<gene>
    <name evidence="1" type="ORF">Glove_9g248</name>
</gene>
<proteinExistence type="predicted"/>
<organism evidence="1 2">
    <name type="scientific">Diversispora epigaea</name>
    <dbReference type="NCBI Taxonomy" id="1348612"/>
    <lineage>
        <taxon>Eukaryota</taxon>
        <taxon>Fungi</taxon>
        <taxon>Fungi incertae sedis</taxon>
        <taxon>Mucoromycota</taxon>
        <taxon>Glomeromycotina</taxon>
        <taxon>Glomeromycetes</taxon>
        <taxon>Diversisporales</taxon>
        <taxon>Diversisporaceae</taxon>
        <taxon>Diversispora</taxon>
    </lineage>
</organism>
<comment type="caution">
    <text evidence="1">The sequence shown here is derived from an EMBL/GenBank/DDBJ whole genome shotgun (WGS) entry which is preliminary data.</text>
</comment>
<evidence type="ECO:0000313" key="1">
    <source>
        <dbReference type="EMBL" id="RHZ89805.1"/>
    </source>
</evidence>
<keyword evidence="2" id="KW-1185">Reference proteome</keyword>
<protein>
    <submittedName>
        <fullName evidence="1">Uncharacterized protein</fullName>
    </submittedName>
</protein>
<name>A0A397JN67_9GLOM</name>